<reference evidence="3" key="1">
    <citation type="submission" date="2020-12" db="EMBL/GenBank/DDBJ databases">
        <title>Metabolic potential, ecology and presence of endohyphal bacteria is reflected in genomic diversity of Mucoromycotina.</title>
        <authorList>
            <person name="Muszewska A."/>
            <person name="Okrasinska A."/>
            <person name="Steczkiewicz K."/>
            <person name="Drgas O."/>
            <person name="Orlowska M."/>
            <person name="Perlinska-Lenart U."/>
            <person name="Aleksandrzak-Piekarczyk T."/>
            <person name="Szatraj K."/>
            <person name="Zielenkiewicz U."/>
            <person name="Pilsyk S."/>
            <person name="Malc E."/>
            <person name="Mieczkowski P."/>
            <person name="Kruszewska J.S."/>
            <person name="Biernat P."/>
            <person name="Pawlowska J."/>
        </authorList>
    </citation>
    <scope>NUCLEOTIDE SEQUENCE</scope>
    <source>
        <strain evidence="3">WA0000067209</strain>
    </source>
</reference>
<keyword evidence="2" id="KW-0812">Transmembrane</keyword>
<dbReference type="Proteomes" id="UP000654370">
    <property type="component" value="Unassembled WGS sequence"/>
</dbReference>
<proteinExistence type="predicted"/>
<name>A0A8H7Q0P5_MORIS</name>
<accession>A0A8H7Q0P5</accession>
<feature type="transmembrane region" description="Helical" evidence="2">
    <location>
        <begin position="174"/>
        <end position="197"/>
    </location>
</feature>
<protein>
    <submittedName>
        <fullName evidence="3">Uncharacterized protein</fullName>
    </submittedName>
</protein>
<evidence type="ECO:0000256" key="2">
    <source>
        <dbReference type="SAM" id="Phobius"/>
    </source>
</evidence>
<feature type="region of interest" description="Disordered" evidence="1">
    <location>
        <begin position="535"/>
        <end position="565"/>
    </location>
</feature>
<sequence>MTTTATTKTEKTGATTGLSSTTHTAERTTTSHSNTEQQTTTTQTTSSEEATKTEASTMYLTNSAISSIAIGSLNVSALLGTNVPTSTFSSPIPSSTPNGVDCSLDTIHAVNGVCNSGYYCNVTASTCLTLLANGSACTMNSSCVSTHCMNGICSIASTNATSTTPDDQGLSKGAVAGVAVGSITGAAAVLALAAFFLRRRRPKKKFNRGKGITPSMVFSDADASSRFSLFGNLNSTKTFSGDMTNSMYSFASPTAAIGSVSPSPVPNAYLPSAPSEKTTATIDYYYNIPGGIPPPAVAKVPNARQSTRSSAARLSKYNYLAQAFTQMRTSYAANSSEHDKSMSLETPGNSMYNSRDALRAGSIAADSLSQALDESAAMPGETESSHKRDSDVIPKNFNQKQQARYQMQSMYSTFSRDSDIIEPATNTHENIRTSGFAAMNPSHDKDGSAEAGPQTANQIELSPMVGEARVSPVVPRITIYNEHNEEEGLDKSHSYDNRFDMPAGMDYQGSFRGSFMSDVSHFSVDSNPFRAPMAANNSSTDAWTQEDGDINKTAHPPSSNTYNYF</sequence>
<feature type="compositionally biased region" description="Basic and acidic residues" evidence="1">
    <location>
        <begin position="383"/>
        <end position="392"/>
    </location>
</feature>
<feature type="region of interest" description="Disordered" evidence="1">
    <location>
        <begin position="371"/>
        <end position="394"/>
    </location>
</feature>
<dbReference type="AlphaFoldDB" id="A0A8H7Q0P5"/>
<keyword evidence="2" id="KW-1133">Transmembrane helix</keyword>
<dbReference type="EMBL" id="JAEPQZ010000004">
    <property type="protein sequence ID" value="KAG2182566.1"/>
    <property type="molecule type" value="Genomic_DNA"/>
</dbReference>
<dbReference type="OrthoDB" id="2282566at2759"/>
<organism evidence="3 4">
    <name type="scientific">Mortierella isabellina</name>
    <name type="common">Filamentous fungus</name>
    <name type="synonym">Umbelopsis isabellina</name>
    <dbReference type="NCBI Taxonomy" id="91625"/>
    <lineage>
        <taxon>Eukaryota</taxon>
        <taxon>Fungi</taxon>
        <taxon>Fungi incertae sedis</taxon>
        <taxon>Mucoromycota</taxon>
        <taxon>Mucoromycotina</taxon>
        <taxon>Umbelopsidomycetes</taxon>
        <taxon>Umbelopsidales</taxon>
        <taxon>Umbelopsidaceae</taxon>
        <taxon>Umbelopsis</taxon>
    </lineage>
</organism>
<gene>
    <name evidence="3" type="ORF">INT43_007497</name>
</gene>
<evidence type="ECO:0000256" key="1">
    <source>
        <dbReference type="SAM" id="MobiDB-lite"/>
    </source>
</evidence>
<evidence type="ECO:0000313" key="3">
    <source>
        <dbReference type="EMBL" id="KAG2182566.1"/>
    </source>
</evidence>
<feature type="compositionally biased region" description="Polar residues" evidence="1">
    <location>
        <begin position="556"/>
        <end position="565"/>
    </location>
</feature>
<keyword evidence="2" id="KW-0472">Membrane</keyword>
<feature type="region of interest" description="Disordered" evidence="1">
    <location>
        <begin position="1"/>
        <end position="53"/>
    </location>
</feature>
<evidence type="ECO:0000313" key="4">
    <source>
        <dbReference type="Proteomes" id="UP000654370"/>
    </source>
</evidence>
<comment type="caution">
    <text evidence="3">The sequence shown here is derived from an EMBL/GenBank/DDBJ whole genome shotgun (WGS) entry which is preliminary data.</text>
</comment>
<keyword evidence="4" id="KW-1185">Reference proteome</keyword>